<dbReference type="AlphaFoldDB" id="A0A078AQ15"/>
<feature type="compositionally biased region" description="Polar residues" evidence="1">
    <location>
        <begin position="251"/>
        <end position="263"/>
    </location>
</feature>
<accession>A0A078AQ15</accession>
<keyword evidence="3" id="KW-1185">Reference proteome</keyword>
<dbReference type="Proteomes" id="UP000039865">
    <property type="component" value="Unassembled WGS sequence"/>
</dbReference>
<feature type="region of interest" description="Disordered" evidence="1">
    <location>
        <begin position="26"/>
        <end position="70"/>
    </location>
</feature>
<feature type="compositionally biased region" description="Low complexity" evidence="1">
    <location>
        <begin position="700"/>
        <end position="715"/>
    </location>
</feature>
<feature type="compositionally biased region" description="Low complexity" evidence="1">
    <location>
        <begin position="49"/>
        <end position="62"/>
    </location>
</feature>
<dbReference type="InParanoid" id="A0A078AQ15"/>
<feature type="compositionally biased region" description="Acidic residues" evidence="1">
    <location>
        <begin position="399"/>
        <end position="409"/>
    </location>
</feature>
<gene>
    <name evidence="2" type="primary">Contig16983.g18088</name>
    <name evidence="2" type="ORF">STYLEM_13318</name>
</gene>
<evidence type="ECO:0000256" key="1">
    <source>
        <dbReference type="SAM" id="MobiDB-lite"/>
    </source>
</evidence>
<feature type="compositionally biased region" description="Polar residues" evidence="1">
    <location>
        <begin position="675"/>
        <end position="691"/>
    </location>
</feature>
<organism evidence="2 3">
    <name type="scientific">Stylonychia lemnae</name>
    <name type="common">Ciliate</name>
    <dbReference type="NCBI Taxonomy" id="5949"/>
    <lineage>
        <taxon>Eukaryota</taxon>
        <taxon>Sar</taxon>
        <taxon>Alveolata</taxon>
        <taxon>Ciliophora</taxon>
        <taxon>Intramacronucleata</taxon>
        <taxon>Spirotrichea</taxon>
        <taxon>Stichotrichia</taxon>
        <taxon>Sporadotrichida</taxon>
        <taxon>Oxytrichidae</taxon>
        <taxon>Stylonychinae</taxon>
        <taxon>Stylonychia</taxon>
    </lineage>
</organism>
<protein>
    <submittedName>
        <fullName evidence="2">Uncharacterized protein</fullName>
    </submittedName>
</protein>
<dbReference type="EMBL" id="CCKQ01012642">
    <property type="protein sequence ID" value="CDW84259.1"/>
    <property type="molecule type" value="Genomic_DNA"/>
</dbReference>
<evidence type="ECO:0000313" key="3">
    <source>
        <dbReference type="Proteomes" id="UP000039865"/>
    </source>
</evidence>
<feature type="region of interest" description="Disordered" evidence="1">
    <location>
        <begin position="799"/>
        <end position="818"/>
    </location>
</feature>
<sequence length="1101" mass="125040">MQQQVKDVFLNDDQITKNIMDVINQHLSPRSGQVRKKKNSQPKLESTKQKQPLNNQQSQQLNHRGSLSQYSQQTMNIQIPSTNQNLNIPHNMLTHSTHPQTSQNQQVYNTGIGLNGGNINNIFNFDLKQYQQPMSPQINSFISSNTIIQGSFMQSSNVQPGCRILGNALTNVLNSNSNTPGIGGTIDYSNTDAKQKKQNLHRRTQSKSQYAPTTVQLTLKQETFEKKSLDKIKKSQPSSNFGGNQGESTEDQVSNMQSNQNFPQQLKGKKLSNNFNLVATNNQFLLQFSPDPKKTLNKEQSHTQSDLISDNAKANLKINQNKRLTEIHQTANKIQNNLINNFYHESQLQQQLNKKVQFSRNRLNDEEAEELTSLMGDLQIVEVDQKKLKLLQKFKNDDSEQDDDEEELKEEVGDLPPKIEDLQVEEYDDNEDIYQFGRGYKQYDDEEDDENNDAPTVVYDDNSIDIKEFSDEDVPKNTEQKQSFNQNIEFALKSIKLQEDEEDSKAKKKKVTILSVEEEEDLVAQINDIRDKIKRGETIGQQKEKFLHQQSQDQRQYQTNQSEGQLKTVKDKEKDLQAHFRSVDQANGMSRQQNAYLDKPPQVMKPPLYSLTFAHPHDPEKEQAHNPLAGISQKQAFHSIDQNAPTNCIIMDGPNIFEKKKQRFEKIQKMRGNLNHQGIANEVDTPNFNNQKRSRDDITPNGGISSSISANIPSSQKKSIDSTSQKGSIMTQKANQVQNTLQKPRKCKTNKSTVTKIQNTLKPLNQSQGKSRQISNIHQVNPSKMQPLAMMMLNQGQLQSMDDAVSNSSKKRNGSKSKDIETNNIILYSLKKGNQFTTTNANRQATQSNIKKKLLHKSKKHLSTAIQPYIDSGSQSRQPNNLLINVTQEQQLIHSSSFKKMKTPKLKLADDLLQGGSDLSINQKRLSEFQLKLMGTGGGQTTKNTSSTLKNPFFSELKFNQKYDDNSTLELVNVKSLGSMSNDKRATSNSFHKVQKSMNQVNLTKEIKSEKDIHEKQVVQQIDPTFMIKLIKSKQESDHAFDVLKKKLSGGSLLSNALNNFNKVESISSKNSLIAGNDRLSFMEFEKKYKKLSNLISKMLN</sequence>
<name>A0A078AQ15_STYLE</name>
<feature type="compositionally biased region" description="Polar residues" evidence="1">
    <location>
        <begin position="721"/>
        <end position="742"/>
    </location>
</feature>
<reference evidence="2 3" key="1">
    <citation type="submission" date="2014-06" db="EMBL/GenBank/DDBJ databases">
        <authorList>
            <person name="Swart Estienne"/>
        </authorList>
    </citation>
    <scope>NUCLEOTIDE SEQUENCE [LARGE SCALE GENOMIC DNA]</scope>
    <source>
        <strain evidence="2 3">130c</strain>
    </source>
</reference>
<feature type="region of interest" description="Disordered" evidence="1">
    <location>
        <begin position="675"/>
        <end position="753"/>
    </location>
</feature>
<proteinExistence type="predicted"/>
<feature type="region of interest" description="Disordered" evidence="1">
    <location>
        <begin position="396"/>
        <end position="417"/>
    </location>
</feature>
<feature type="region of interest" description="Disordered" evidence="1">
    <location>
        <begin position="228"/>
        <end position="263"/>
    </location>
</feature>
<evidence type="ECO:0000313" key="2">
    <source>
        <dbReference type="EMBL" id="CDW84259.1"/>
    </source>
</evidence>